<dbReference type="InterPro" id="IPR032675">
    <property type="entry name" value="LRR_dom_sf"/>
</dbReference>
<evidence type="ECO:0000313" key="2">
    <source>
        <dbReference type="EMBL" id="CAI0398917.1"/>
    </source>
</evidence>
<dbReference type="SUPFAM" id="SSF52047">
    <property type="entry name" value="RNI-like"/>
    <property type="match status" value="1"/>
</dbReference>
<dbReference type="Pfam" id="PF00646">
    <property type="entry name" value="F-box"/>
    <property type="match status" value="1"/>
</dbReference>
<dbReference type="CDD" id="cd22160">
    <property type="entry name" value="F-box_AtFBL13-like"/>
    <property type="match status" value="1"/>
</dbReference>
<name>A0AAV0IQ11_9ROSI</name>
<evidence type="ECO:0000313" key="3">
    <source>
        <dbReference type="Proteomes" id="UP001154282"/>
    </source>
</evidence>
<reference evidence="2" key="1">
    <citation type="submission" date="2022-08" db="EMBL/GenBank/DDBJ databases">
        <authorList>
            <person name="Gutierrez-Valencia J."/>
        </authorList>
    </citation>
    <scope>NUCLEOTIDE SEQUENCE</scope>
</reference>
<evidence type="ECO:0000259" key="1">
    <source>
        <dbReference type="PROSITE" id="PS50181"/>
    </source>
</evidence>
<dbReference type="InterPro" id="IPR001810">
    <property type="entry name" value="F-box_dom"/>
</dbReference>
<dbReference type="PANTHER" id="PTHR34223:SF51">
    <property type="entry name" value="OS06G0556300 PROTEIN"/>
    <property type="match status" value="1"/>
</dbReference>
<dbReference type="SUPFAM" id="SSF81383">
    <property type="entry name" value="F-box domain"/>
    <property type="match status" value="1"/>
</dbReference>
<dbReference type="InterPro" id="IPR036047">
    <property type="entry name" value="F-box-like_dom_sf"/>
</dbReference>
<dbReference type="InterPro" id="IPR053781">
    <property type="entry name" value="F-box_AtFBL13-like"/>
</dbReference>
<proteinExistence type="predicted"/>
<dbReference type="Gene3D" id="1.20.1280.50">
    <property type="match status" value="1"/>
</dbReference>
<gene>
    <name evidence="2" type="ORF">LITE_LOCUS10093</name>
</gene>
<accession>A0AAV0IQ11</accession>
<sequence>MCGDDRLTHLPEPILCHILSFLDTKSTVQTSVLSRGWNRTWKHVPALDLHTNFFRQAAEFDRFVSKVLSLRYDDLKLRKVFYYGGDGSLPKDKGSMSLQVVDYALSHDVEELALHRNIRDETYWNFSVIFSDYCDTNSEKRKKKKKTNSHLKALDLDWINLDHGFATCSGFPMLTTLTLRSCPFGTARGLTLTNFPCLKNLSMNFCYRTEGSGMGRKLKIHGPQLLSLKLELMACYEIEIYAPELETFTLCEKVTTGTVGNGFFDSAPIPDLDRADIELKAPDPGMKRLDRTVAGEYLRSLFQYVQSAKNLKLRSSSTVVILNCMRDEILEQHPSPFKRMESLILPDNKLHDKVIDYFFEASSCKEPNIFVGDAHGRSSMDTVQ</sequence>
<protein>
    <recommendedName>
        <fullName evidence="1">F-box domain-containing protein</fullName>
    </recommendedName>
</protein>
<dbReference type="InterPro" id="IPR053197">
    <property type="entry name" value="F-box_SCFL_complex_component"/>
</dbReference>
<dbReference type="Proteomes" id="UP001154282">
    <property type="component" value="Unassembled WGS sequence"/>
</dbReference>
<feature type="domain" description="F-box" evidence="1">
    <location>
        <begin position="4"/>
        <end position="57"/>
    </location>
</feature>
<keyword evidence="3" id="KW-1185">Reference proteome</keyword>
<dbReference type="EMBL" id="CAMGYJ010000004">
    <property type="protein sequence ID" value="CAI0398917.1"/>
    <property type="molecule type" value="Genomic_DNA"/>
</dbReference>
<dbReference type="AlphaFoldDB" id="A0AAV0IQ11"/>
<comment type="caution">
    <text evidence="2">The sequence shown here is derived from an EMBL/GenBank/DDBJ whole genome shotgun (WGS) entry which is preliminary data.</text>
</comment>
<dbReference type="Gene3D" id="3.80.10.10">
    <property type="entry name" value="Ribonuclease Inhibitor"/>
    <property type="match status" value="1"/>
</dbReference>
<dbReference type="PANTHER" id="PTHR34223">
    <property type="entry name" value="OS11G0201299 PROTEIN"/>
    <property type="match status" value="1"/>
</dbReference>
<organism evidence="2 3">
    <name type="scientific">Linum tenue</name>
    <dbReference type="NCBI Taxonomy" id="586396"/>
    <lineage>
        <taxon>Eukaryota</taxon>
        <taxon>Viridiplantae</taxon>
        <taxon>Streptophyta</taxon>
        <taxon>Embryophyta</taxon>
        <taxon>Tracheophyta</taxon>
        <taxon>Spermatophyta</taxon>
        <taxon>Magnoliopsida</taxon>
        <taxon>eudicotyledons</taxon>
        <taxon>Gunneridae</taxon>
        <taxon>Pentapetalae</taxon>
        <taxon>rosids</taxon>
        <taxon>fabids</taxon>
        <taxon>Malpighiales</taxon>
        <taxon>Linaceae</taxon>
        <taxon>Linum</taxon>
    </lineage>
</organism>
<dbReference type="PROSITE" id="PS50181">
    <property type="entry name" value="FBOX"/>
    <property type="match status" value="1"/>
</dbReference>